<keyword evidence="3" id="KW-1185">Reference proteome</keyword>
<dbReference type="PROSITE" id="PS50943">
    <property type="entry name" value="HTH_CROC1"/>
    <property type="match status" value="1"/>
</dbReference>
<organism evidence="2 3">
    <name type="scientific">Termititenax aidoneus</name>
    <dbReference type="NCBI Taxonomy" id="2218524"/>
    <lineage>
        <taxon>Bacteria</taxon>
        <taxon>Bacillati</taxon>
        <taxon>Candidatus Margulisiibacteriota</taxon>
        <taxon>Candidatus Termititenacia</taxon>
        <taxon>Candidatus Termititenacales</taxon>
        <taxon>Candidatus Termititenacaceae</taxon>
        <taxon>Candidatus Termititenax</taxon>
    </lineage>
</organism>
<sequence length="122" mass="13826">MDVKNLKNTVSKKLALLLKNSGKTLEATAYDLDMPLSQYYRLLKGQCLPLLPTFLHISKIYGLSLDWWFEERGLPQKQAAPAKNSTEYQIFKILNGLTAGDQKIILATLKTLAKRLKIKAFD</sequence>
<dbReference type="InterPro" id="IPR010982">
    <property type="entry name" value="Lambda_DNA-bd_dom_sf"/>
</dbReference>
<dbReference type="GO" id="GO:0003677">
    <property type="term" value="F:DNA binding"/>
    <property type="evidence" value="ECO:0007669"/>
    <property type="project" value="InterPro"/>
</dbReference>
<evidence type="ECO:0000313" key="2">
    <source>
        <dbReference type="EMBL" id="GBR73333.1"/>
    </source>
</evidence>
<proteinExistence type="predicted"/>
<gene>
    <name evidence="2" type="ORF">NO1_0734</name>
</gene>
<feature type="domain" description="HTH cro/C1-type" evidence="1">
    <location>
        <begin position="14"/>
        <end position="68"/>
    </location>
</feature>
<evidence type="ECO:0000259" key="1">
    <source>
        <dbReference type="PROSITE" id="PS50943"/>
    </source>
</evidence>
<dbReference type="SUPFAM" id="SSF47413">
    <property type="entry name" value="lambda repressor-like DNA-binding domains"/>
    <property type="match status" value="1"/>
</dbReference>
<evidence type="ECO:0000313" key="3">
    <source>
        <dbReference type="Proteomes" id="UP000269352"/>
    </source>
</evidence>
<reference evidence="2 3" key="1">
    <citation type="journal article" date="2019" name="ISME J.">
        <title>Genome analyses of uncultured TG2/ZB3 bacteria in 'Margulisbacteria' specifically attached to ectosymbiotic spirochetes of protists in the termite gut.</title>
        <authorList>
            <person name="Utami Y.D."/>
            <person name="Kuwahara H."/>
            <person name="Igai K."/>
            <person name="Murakami T."/>
            <person name="Sugaya K."/>
            <person name="Morikawa T."/>
            <person name="Nagura Y."/>
            <person name="Yuki M."/>
            <person name="Deevong P."/>
            <person name="Inoue T."/>
            <person name="Kihara K."/>
            <person name="Lo N."/>
            <person name="Yamada A."/>
            <person name="Ohkuma M."/>
            <person name="Hongoh Y."/>
        </authorList>
    </citation>
    <scope>NUCLEOTIDE SEQUENCE [LARGE SCALE GENOMIC DNA]</scope>
    <source>
        <strain evidence="2">NkOx7-01</strain>
    </source>
</reference>
<name>A0A388TAM5_TERA1</name>
<comment type="caution">
    <text evidence="2">The sequence shown here is derived from an EMBL/GenBank/DDBJ whole genome shotgun (WGS) entry which is preliminary data.</text>
</comment>
<dbReference type="EMBL" id="BGZN01000009">
    <property type="protein sequence ID" value="GBR73333.1"/>
    <property type="molecule type" value="Genomic_DNA"/>
</dbReference>
<accession>A0A388TAM5</accession>
<dbReference type="Proteomes" id="UP000269352">
    <property type="component" value="Unassembled WGS sequence"/>
</dbReference>
<protein>
    <recommendedName>
        <fullName evidence="1">HTH cro/C1-type domain-containing protein</fullName>
    </recommendedName>
</protein>
<dbReference type="AlphaFoldDB" id="A0A388TAM5"/>
<dbReference type="InterPro" id="IPR001387">
    <property type="entry name" value="Cro/C1-type_HTH"/>
</dbReference>